<name>A0AC58J164_DANRE</name>
<gene>
    <name evidence="2" type="primary">pirt</name>
</gene>
<organism evidence="1 2">
    <name type="scientific">Danio rerio</name>
    <name type="common">Zebrafish</name>
    <name type="synonym">Brachydanio rerio</name>
    <dbReference type="NCBI Taxonomy" id="7955"/>
    <lineage>
        <taxon>Eukaryota</taxon>
        <taxon>Metazoa</taxon>
        <taxon>Chordata</taxon>
        <taxon>Craniata</taxon>
        <taxon>Vertebrata</taxon>
        <taxon>Euteleostomi</taxon>
        <taxon>Actinopterygii</taxon>
        <taxon>Neopterygii</taxon>
        <taxon>Teleostei</taxon>
        <taxon>Ostariophysi</taxon>
        <taxon>Cypriniformes</taxon>
        <taxon>Danionidae</taxon>
        <taxon>Danioninae</taxon>
        <taxon>Danio</taxon>
    </lineage>
</organism>
<sequence length="110" mass="12574">MMRRAWRMMRNQEHRGIGEHRTRGDQERTPLGGEKQTLEITGNRLGKPKDTLALGKFPATNVHLFHLCSSSLISRENTCSIIFMSGDWAGKSWSTLTFFAFRSFDVEAEV</sequence>
<evidence type="ECO:0000313" key="2">
    <source>
        <dbReference type="RefSeq" id="XP_073800224.1"/>
    </source>
</evidence>
<dbReference type="Proteomes" id="UP000000437">
    <property type="component" value="Chromosome 3"/>
</dbReference>
<evidence type="ECO:0000313" key="1">
    <source>
        <dbReference type="Proteomes" id="UP000000437"/>
    </source>
</evidence>
<dbReference type="RefSeq" id="XP_073800224.1">
    <property type="nucleotide sequence ID" value="XM_073944123.1"/>
</dbReference>
<protein>
    <submittedName>
        <fullName evidence="2">Phosphoinositide-interacting protein isoform X3</fullName>
    </submittedName>
</protein>
<keyword evidence="1" id="KW-1185">Reference proteome</keyword>
<reference evidence="2" key="1">
    <citation type="submission" date="2025-08" db="UniProtKB">
        <authorList>
            <consortium name="RefSeq"/>
        </authorList>
    </citation>
    <scope>IDENTIFICATION</scope>
    <source>
        <strain evidence="2">Tuebingen</strain>
        <tissue evidence="2">Fibroblasts and whole tissue</tissue>
    </source>
</reference>
<proteinExistence type="predicted"/>
<accession>A0AC58J164</accession>